<sequence length="207" mass="23376">MGFFAEVAIAGEEPSQLPTHFSPRCYTSSFDCVDSFQLCGFCDTSSSAYAAVIFLFLRTGTEWTAKIVASKSRIAPLKPQTIPRLELIGALLLARLLVSVTKDFCSELPLDSPVYYTDSQIALFLLKCVNKDWKALVYNHVEEIRKLVPVEHWYYCPGTENPADVTSRGMIPMELRSHTLWWKGPRWLGSKEKKIMEFVDVPLASMV</sequence>
<dbReference type="Pfam" id="PF05380">
    <property type="entry name" value="Peptidase_A17"/>
    <property type="match status" value="1"/>
</dbReference>
<dbReference type="AlphaFoldDB" id="A0A1X7URR0"/>
<dbReference type="OMA" id="MIPMELR"/>
<proteinExistence type="predicted"/>
<accession>A0A1X7URR0</accession>
<dbReference type="PANTHER" id="PTHR47331">
    <property type="entry name" value="PHD-TYPE DOMAIN-CONTAINING PROTEIN"/>
    <property type="match status" value="1"/>
</dbReference>
<dbReference type="InterPro" id="IPR008042">
    <property type="entry name" value="Retrotrans_Pao"/>
</dbReference>
<evidence type="ECO:0000313" key="1">
    <source>
        <dbReference type="EnsemblMetazoa" id="Aqu2.1.30665_001"/>
    </source>
</evidence>
<reference evidence="1" key="1">
    <citation type="submission" date="2017-05" db="UniProtKB">
        <authorList>
            <consortium name="EnsemblMetazoa"/>
        </authorList>
    </citation>
    <scope>IDENTIFICATION</scope>
</reference>
<dbReference type="EnsemblMetazoa" id="Aqu2.1.30665_001">
    <property type="protein sequence ID" value="Aqu2.1.30665_001"/>
    <property type="gene ID" value="Aqu2.1.30665"/>
</dbReference>
<organism evidence="1">
    <name type="scientific">Amphimedon queenslandica</name>
    <name type="common">Sponge</name>
    <dbReference type="NCBI Taxonomy" id="400682"/>
    <lineage>
        <taxon>Eukaryota</taxon>
        <taxon>Metazoa</taxon>
        <taxon>Porifera</taxon>
        <taxon>Demospongiae</taxon>
        <taxon>Heteroscleromorpha</taxon>
        <taxon>Haplosclerida</taxon>
        <taxon>Niphatidae</taxon>
        <taxon>Amphimedon</taxon>
    </lineage>
</organism>
<dbReference type="PANTHER" id="PTHR47331:SF5">
    <property type="entry name" value="RIBONUCLEASE H"/>
    <property type="match status" value="1"/>
</dbReference>
<protein>
    <submittedName>
        <fullName evidence="1">Uncharacterized protein</fullName>
    </submittedName>
</protein>
<name>A0A1X7URR0_AMPQE</name>
<dbReference type="InParanoid" id="A0A1X7URR0"/>
<dbReference type="OrthoDB" id="5989988at2759"/>